<proteinExistence type="predicted"/>
<feature type="transmembrane region" description="Helical" evidence="1">
    <location>
        <begin position="6"/>
        <end position="23"/>
    </location>
</feature>
<organism evidence="2 3">
    <name type="scientific">Paraliobacillus ryukyuensis</name>
    <dbReference type="NCBI Taxonomy" id="200904"/>
    <lineage>
        <taxon>Bacteria</taxon>
        <taxon>Bacillati</taxon>
        <taxon>Bacillota</taxon>
        <taxon>Bacilli</taxon>
        <taxon>Bacillales</taxon>
        <taxon>Bacillaceae</taxon>
        <taxon>Paraliobacillus</taxon>
    </lineage>
</organism>
<protein>
    <submittedName>
        <fullName evidence="2">Uncharacterized protein</fullName>
    </submittedName>
</protein>
<keyword evidence="3" id="KW-1185">Reference proteome</keyword>
<evidence type="ECO:0000313" key="2">
    <source>
        <dbReference type="EMBL" id="RBO94528.1"/>
    </source>
</evidence>
<sequence length="149" mass="16784">MVKRLLVMGVIVLCFGTITVIWLKASSELTLSKPVLIDQKEDDFILHMRIENSTEGFRILHSLEYTGQEPVTIEHRTPLTFVSFGVDKSTFTGSPVTKALQPGDIYRPNVISETYNVLKKGVGQVYVHCQFKVGDKLMNITVNKDLNLK</sequence>
<dbReference type="EMBL" id="QNRI01000010">
    <property type="protein sequence ID" value="RBO94528.1"/>
    <property type="molecule type" value="Genomic_DNA"/>
</dbReference>
<name>A0A366DZ92_9BACI</name>
<reference evidence="2 3" key="1">
    <citation type="submission" date="2018-06" db="EMBL/GenBank/DDBJ databases">
        <title>Genomic Encyclopedia of Type Strains, Phase IV (KMG-IV): sequencing the most valuable type-strain genomes for metagenomic binning, comparative biology and taxonomic classification.</title>
        <authorList>
            <person name="Goeker M."/>
        </authorList>
    </citation>
    <scope>NUCLEOTIDE SEQUENCE [LARGE SCALE GENOMIC DNA]</scope>
    <source>
        <strain evidence="2 3">DSM 15140</strain>
    </source>
</reference>
<dbReference type="RefSeq" id="WP_113869716.1">
    <property type="nucleotide sequence ID" value="NZ_BAABQN010000009.1"/>
</dbReference>
<evidence type="ECO:0000313" key="3">
    <source>
        <dbReference type="Proteomes" id="UP000252254"/>
    </source>
</evidence>
<keyword evidence="1" id="KW-0472">Membrane</keyword>
<keyword evidence="1" id="KW-0812">Transmembrane</keyword>
<dbReference type="AlphaFoldDB" id="A0A366DZ92"/>
<gene>
    <name evidence="2" type="ORF">DES48_11013</name>
</gene>
<accession>A0A366DZ92</accession>
<dbReference type="OrthoDB" id="2969671at2"/>
<keyword evidence="1" id="KW-1133">Transmembrane helix</keyword>
<evidence type="ECO:0000256" key="1">
    <source>
        <dbReference type="SAM" id="Phobius"/>
    </source>
</evidence>
<comment type="caution">
    <text evidence="2">The sequence shown here is derived from an EMBL/GenBank/DDBJ whole genome shotgun (WGS) entry which is preliminary data.</text>
</comment>
<dbReference type="Proteomes" id="UP000252254">
    <property type="component" value="Unassembled WGS sequence"/>
</dbReference>